<dbReference type="PANTHER" id="PTHR47326:SF1">
    <property type="entry name" value="HTH PSQ-TYPE DOMAIN-CONTAINING PROTEIN"/>
    <property type="match status" value="1"/>
</dbReference>
<organism evidence="2">
    <name type="scientific">Harpegnathos saltator</name>
    <name type="common">Jerdon's jumping ant</name>
    <dbReference type="NCBI Taxonomy" id="610380"/>
    <lineage>
        <taxon>Eukaryota</taxon>
        <taxon>Metazoa</taxon>
        <taxon>Ecdysozoa</taxon>
        <taxon>Arthropoda</taxon>
        <taxon>Hexapoda</taxon>
        <taxon>Insecta</taxon>
        <taxon>Pterygota</taxon>
        <taxon>Neoptera</taxon>
        <taxon>Endopterygota</taxon>
        <taxon>Hymenoptera</taxon>
        <taxon>Apocrita</taxon>
        <taxon>Aculeata</taxon>
        <taxon>Formicoidea</taxon>
        <taxon>Formicidae</taxon>
        <taxon>Ponerinae</taxon>
        <taxon>Ponerini</taxon>
        <taxon>Harpegnathos</taxon>
    </lineage>
</organism>
<dbReference type="PANTHER" id="PTHR47326">
    <property type="entry name" value="TRANSPOSABLE ELEMENT TC3 TRANSPOSASE-LIKE PROTEIN"/>
    <property type="match status" value="1"/>
</dbReference>
<dbReference type="EMBL" id="GL451400">
    <property type="protein sequence ID" value="EFN79410.1"/>
    <property type="molecule type" value="Genomic_DNA"/>
</dbReference>
<feature type="non-terminal residue" evidence="1">
    <location>
        <position position="1"/>
    </location>
</feature>
<dbReference type="InterPro" id="IPR036397">
    <property type="entry name" value="RNaseH_sf"/>
</dbReference>
<dbReference type="GO" id="GO:0003676">
    <property type="term" value="F:nucleic acid binding"/>
    <property type="evidence" value="ECO:0007669"/>
    <property type="project" value="InterPro"/>
</dbReference>
<dbReference type="InParanoid" id="E2BY18"/>
<gene>
    <name evidence="1" type="ORF">EAI_04670</name>
</gene>
<dbReference type="Proteomes" id="UP000008237">
    <property type="component" value="Unassembled WGS sequence"/>
</dbReference>
<dbReference type="Gene3D" id="3.30.420.10">
    <property type="entry name" value="Ribonuclease H-like superfamily/Ribonuclease H"/>
    <property type="match status" value="1"/>
</dbReference>
<evidence type="ECO:0000313" key="2">
    <source>
        <dbReference type="Proteomes" id="UP000008237"/>
    </source>
</evidence>
<feature type="non-terminal residue" evidence="1">
    <location>
        <position position="61"/>
    </location>
</feature>
<name>E2BY18_HARSA</name>
<evidence type="ECO:0000313" key="1">
    <source>
        <dbReference type="EMBL" id="EFN79410.1"/>
    </source>
</evidence>
<proteinExistence type="predicted"/>
<reference evidence="1 2" key="1">
    <citation type="journal article" date="2010" name="Science">
        <title>Genomic comparison of the ants Camponotus floridanus and Harpegnathos saltator.</title>
        <authorList>
            <person name="Bonasio R."/>
            <person name="Zhang G."/>
            <person name="Ye C."/>
            <person name="Mutti N.S."/>
            <person name="Fang X."/>
            <person name="Qin N."/>
            <person name="Donahue G."/>
            <person name="Yang P."/>
            <person name="Li Q."/>
            <person name="Li C."/>
            <person name="Zhang P."/>
            <person name="Huang Z."/>
            <person name="Berger S.L."/>
            <person name="Reinberg D."/>
            <person name="Wang J."/>
            <person name="Liebig J."/>
        </authorList>
    </citation>
    <scope>NUCLEOTIDE SEQUENCE [LARGE SCALE GENOMIC DNA]</scope>
    <source>
        <strain evidence="1 2">R22 G/1</strain>
    </source>
</reference>
<protein>
    <recommendedName>
        <fullName evidence="3">Histone-lysine N-methyltransferase SETMAR</fullName>
    </recommendedName>
</protein>
<keyword evidence="2" id="KW-1185">Reference proteome</keyword>
<dbReference type="AlphaFoldDB" id="E2BY18"/>
<sequence>GSTAYFSLEARNLLNDVFTDQWIGKRDTIEWPPKSPDLISLEFFYWRYLKAKVYETKSVNL</sequence>
<accession>E2BY18</accession>
<dbReference type="STRING" id="610380.E2BY18"/>
<evidence type="ECO:0008006" key="3">
    <source>
        <dbReference type="Google" id="ProtNLM"/>
    </source>
</evidence>